<dbReference type="Gene3D" id="4.10.220.110">
    <property type="match status" value="1"/>
</dbReference>
<organism evidence="3 4">
    <name type="scientific">Acidisphaera rubrifaciens HS-AP3</name>
    <dbReference type="NCBI Taxonomy" id="1231350"/>
    <lineage>
        <taxon>Bacteria</taxon>
        <taxon>Pseudomonadati</taxon>
        <taxon>Pseudomonadota</taxon>
        <taxon>Alphaproteobacteria</taxon>
        <taxon>Acetobacterales</taxon>
        <taxon>Acetobacteraceae</taxon>
        <taxon>Acidisphaera</taxon>
    </lineage>
</organism>
<evidence type="ECO:0000259" key="2">
    <source>
        <dbReference type="Pfam" id="PF04717"/>
    </source>
</evidence>
<dbReference type="Gene3D" id="2.40.50.230">
    <property type="entry name" value="Gp5 N-terminal domain"/>
    <property type="match status" value="1"/>
</dbReference>
<comment type="similarity">
    <text evidence="1">Belongs to the VgrG protein family.</text>
</comment>
<proteinExistence type="inferred from homology"/>
<dbReference type="Gene3D" id="3.55.50.10">
    <property type="entry name" value="Baseplate protein-like domains"/>
    <property type="match status" value="1"/>
</dbReference>
<dbReference type="Gene3D" id="2.30.110.50">
    <property type="match status" value="1"/>
</dbReference>
<evidence type="ECO:0000313" key="4">
    <source>
        <dbReference type="Proteomes" id="UP000032680"/>
    </source>
</evidence>
<accession>A0A0D6P3P1</accession>
<dbReference type="Proteomes" id="UP000032680">
    <property type="component" value="Unassembled WGS sequence"/>
</dbReference>
<dbReference type="EMBL" id="BANB01000006">
    <property type="protein sequence ID" value="GAN75808.1"/>
    <property type="molecule type" value="Genomic_DNA"/>
</dbReference>
<dbReference type="InterPro" id="IPR006533">
    <property type="entry name" value="T6SS_Vgr_RhsGE"/>
</dbReference>
<dbReference type="Pfam" id="PF05954">
    <property type="entry name" value="Phage_GPD"/>
    <property type="match status" value="1"/>
</dbReference>
<dbReference type="InterPro" id="IPR006531">
    <property type="entry name" value="Gp5/Vgr_OB"/>
</dbReference>
<sequence length="501" mass="52432">MLTLDLGGAWPGDHTPVRAEAEEAVSACWRVVTDLIADSGDVDPADLLQKPATITLRGTGPGRVFSGLVTGFALMGVLPQGRYWYRLTIETALRLFAYTRRSRVFCTEQPANVAGVISQVLASGIGARAPESLRFDLKTTTYPTRDMVVQYDETDLDFLSRLAEDSGIFWVLDQTQGAESLLFGDSNVCFPTLQAGGGDDGAGGQGASSATLPYRPRIATGDTAPAVRGVTLTSAVVAQTVQLNEWAPTNPAVALLTASAPVAGGVGQIVSAGDEHYADIAWGRTLATIRAEEAAAGRRVLEATSDVGPVAAGHVFTLSGHPAGGVDGQYVIVSASHEAWQSVAGAEFILGEARTGSGYGNTFRAIPAAVPFRPARRTPWPSVAGLVRAVVDGAATGWSDVDANGFYRIVFAFDPATHPPGQASAPVRLLAPYGGPDEGLHFPLRPGAQVLVAFHNGDPDRPVIVGAVPDTVQKSLVSQANRKTHMIRTAGGIVMRLNDGS</sequence>
<dbReference type="NCBIfam" id="TIGR01646">
    <property type="entry name" value="vgr_GE"/>
    <property type="match status" value="1"/>
</dbReference>
<evidence type="ECO:0000256" key="1">
    <source>
        <dbReference type="ARBA" id="ARBA00005558"/>
    </source>
</evidence>
<gene>
    <name evidence="3" type="ORF">Asru_0006_20</name>
</gene>
<feature type="domain" description="Gp5/Type VI secretion system Vgr protein OB-fold" evidence="2">
    <location>
        <begin position="426"/>
        <end position="467"/>
    </location>
</feature>
<comment type="caution">
    <text evidence="3">The sequence shown here is derived from an EMBL/GenBank/DDBJ whole genome shotgun (WGS) entry which is preliminary data.</text>
</comment>
<dbReference type="InterPro" id="IPR017847">
    <property type="entry name" value="T6SS_RhsGE_Vgr_subset"/>
</dbReference>
<name>A0A0D6P3P1_9PROT</name>
<evidence type="ECO:0000313" key="3">
    <source>
        <dbReference type="EMBL" id="GAN75808.1"/>
    </source>
</evidence>
<dbReference type="NCBIfam" id="TIGR03361">
    <property type="entry name" value="VI_Rhs_Vgr"/>
    <property type="match status" value="1"/>
</dbReference>
<dbReference type="SUPFAM" id="SSF69279">
    <property type="entry name" value="Phage tail proteins"/>
    <property type="match status" value="2"/>
</dbReference>
<reference evidence="3 4" key="1">
    <citation type="submission" date="2012-11" db="EMBL/GenBank/DDBJ databases">
        <title>Whole genome sequence of Acidisphaera rubrifaciens HS-AP3.</title>
        <authorList>
            <person name="Azuma Y."/>
            <person name="Higashiura N."/>
            <person name="Hirakawa H."/>
            <person name="Matsushita K."/>
        </authorList>
    </citation>
    <scope>NUCLEOTIDE SEQUENCE [LARGE SCALE GENOMIC DNA]</scope>
    <source>
        <strain evidence="3 4">HS-AP3</strain>
    </source>
</reference>
<dbReference type="InterPro" id="IPR037026">
    <property type="entry name" value="Vgr_OB-fold_dom_sf"/>
</dbReference>
<dbReference type="OrthoDB" id="9762420at2"/>
<dbReference type="Pfam" id="PF04717">
    <property type="entry name" value="Phage_base_V"/>
    <property type="match status" value="1"/>
</dbReference>
<dbReference type="AlphaFoldDB" id="A0A0D6P3P1"/>
<dbReference type="SUPFAM" id="SSF69255">
    <property type="entry name" value="gp5 N-terminal domain-like"/>
    <property type="match status" value="1"/>
</dbReference>
<protein>
    <recommendedName>
        <fullName evidence="2">Gp5/Type VI secretion system Vgr protein OB-fold domain-containing protein</fullName>
    </recommendedName>
</protein>
<dbReference type="RefSeq" id="WP_048859548.1">
    <property type="nucleotide sequence ID" value="NZ_BANB01000006.1"/>
</dbReference>
<keyword evidence="4" id="KW-1185">Reference proteome</keyword>